<dbReference type="AlphaFoldDB" id="F8L793"/>
<keyword evidence="4 6" id="KW-1133">Transmembrane helix</keyword>
<evidence type="ECO:0000313" key="8">
    <source>
        <dbReference type="Proteomes" id="UP000000496"/>
    </source>
</evidence>
<dbReference type="PANTHER" id="PTHR33529">
    <property type="entry name" value="SLR0882 PROTEIN-RELATED"/>
    <property type="match status" value="1"/>
</dbReference>
<dbReference type="GO" id="GO:0043190">
    <property type="term" value="C:ATP-binding cassette (ABC) transporter complex"/>
    <property type="evidence" value="ECO:0007669"/>
    <property type="project" value="TreeGrafter"/>
</dbReference>
<protein>
    <submittedName>
        <fullName evidence="7">Putative permease, YjgP/YjgQ family</fullName>
    </submittedName>
</protein>
<dbReference type="GO" id="GO:0015920">
    <property type="term" value="P:lipopolysaccharide transport"/>
    <property type="evidence" value="ECO:0007669"/>
    <property type="project" value="TreeGrafter"/>
</dbReference>
<dbReference type="eggNOG" id="COG0795">
    <property type="taxonomic scope" value="Bacteria"/>
</dbReference>
<feature type="transmembrane region" description="Helical" evidence="6">
    <location>
        <begin position="78"/>
        <end position="97"/>
    </location>
</feature>
<comment type="subcellular location">
    <subcellularLocation>
        <location evidence="1">Cell membrane</location>
        <topology evidence="1">Multi-pass membrane protein</topology>
    </subcellularLocation>
</comment>
<feature type="transmembrane region" description="Helical" evidence="6">
    <location>
        <begin position="289"/>
        <end position="308"/>
    </location>
</feature>
<keyword evidence="5 6" id="KW-0472">Membrane</keyword>
<feature type="transmembrane region" description="Helical" evidence="6">
    <location>
        <begin position="37"/>
        <end position="57"/>
    </location>
</feature>
<dbReference type="KEGG" id="sng:SNE_A07340"/>
<evidence type="ECO:0000313" key="7">
    <source>
        <dbReference type="EMBL" id="CCB88611.1"/>
    </source>
</evidence>
<dbReference type="PANTHER" id="PTHR33529:SF2">
    <property type="entry name" value="LIPOPOLYSACCHARIDE EXPORT SYSTEM PERMEASE PROTEIN LPTG"/>
    <property type="match status" value="1"/>
</dbReference>
<keyword evidence="2" id="KW-1003">Cell membrane</keyword>
<proteinExistence type="predicted"/>
<reference key="1">
    <citation type="journal article" date="2011" name="Mol. Biol. Evol.">
        <title>Unity in variety -- the pan-genome of the Chlamydiae.</title>
        <authorList>
            <person name="Collingro A."/>
            <person name="Tischler P."/>
            <person name="Weinmaier T."/>
            <person name="Penz T."/>
            <person name="Heinz E."/>
            <person name="Brunham R.C."/>
            <person name="Read T.D."/>
            <person name="Bavoil P.M."/>
            <person name="Sachse K."/>
            <person name="Kahane S."/>
            <person name="Friedman M.G."/>
            <person name="Rattei T."/>
            <person name="Myers G.S.A."/>
            <person name="Horn M."/>
        </authorList>
    </citation>
    <scope>NUCLEOTIDE SEQUENCE</scope>
    <source>
        <strain>Z</strain>
    </source>
</reference>
<keyword evidence="3 6" id="KW-0812">Transmembrane</keyword>
<evidence type="ECO:0000256" key="2">
    <source>
        <dbReference type="ARBA" id="ARBA00022475"/>
    </source>
</evidence>
<dbReference type="Pfam" id="PF03739">
    <property type="entry name" value="LptF_LptG"/>
    <property type="match status" value="1"/>
</dbReference>
<dbReference type="InterPro" id="IPR005495">
    <property type="entry name" value="LptG/LptF_permease"/>
</dbReference>
<feature type="transmembrane region" description="Helical" evidence="6">
    <location>
        <begin position="262"/>
        <end position="282"/>
    </location>
</feature>
<dbReference type="Proteomes" id="UP000000496">
    <property type="component" value="Chromosome gsn.131"/>
</dbReference>
<gene>
    <name evidence="7" type="ordered locus">SNE_A07340</name>
</gene>
<name>F8L793_SIMNZ</name>
<feature type="transmembrane region" description="Helical" evidence="6">
    <location>
        <begin position="314"/>
        <end position="336"/>
    </location>
</feature>
<reference evidence="7 8" key="2">
    <citation type="journal article" date="2011" name="Mol. Biol. Evol.">
        <title>Unity in variety--the pan-genome of the Chlamydiae.</title>
        <authorList>
            <person name="Collingro A."/>
            <person name="Tischler P."/>
            <person name="Weinmaier T."/>
            <person name="Penz T."/>
            <person name="Heinz E."/>
            <person name="Brunham R.C."/>
            <person name="Read T.D."/>
            <person name="Bavoil P.M."/>
            <person name="Sachse K."/>
            <person name="Kahane S."/>
            <person name="Friedman M.G."/>
            <person name="Rattei T."/>
            <person name="Myers G.S."/>
            <person name="Horn M."/>
        </authorList>
    </citation>
    <scope>NUCLEOTIDE SEQUENCE [LARGE SCALE GENOMIC DNA]</scope>
    <source>
        <strain evidence="8">ATCC VR-1471 / Z</strain>
    </source>
</reference>
<keyword evidence="8" id="KW-1185">Reference proteome</keyword>
<evidence type="ECO:0000256" key="6">
    <source>
        <dbReference type="SAM" id="Phobius"/>
    </source>
</evidence>
<sequence>MSGFIAILLVTRLQEIARLAAFDSDMGSIVLFTLCQIPYILPIAIPISGLIASILLLQRLSHTHELTSFRSAGLSLKVISTPLLLVAFLLSLINFMIVSEVTPRTRLYSQKLLHQVMTTNPLFLMKKSKLLKLQSSYVDMNMTHVGKEARDVIFAMKNESSDRLTLLTAKKFHVEDNQLIGKNVAIVSHLDSKDPDLFDHLIIENQRSMATSAKALSEMMQKNTFHLGYEYLPMSELIETAFSKAAKPKTIKRMRFELSRRLFFPLITYAFTFMGISLGLQIGRQKKKMGLILAIFLAAFTLICSMAAKSFHLAPTKAILCYVLPFPFILLTSFWFQKRAIEGIE</sequence>
<dbReference type="HOGENOM" id="CLU_745863_0_0_0"/>
<organism evidence="7 8">
    <name type="scientific">Simkania negevensis (strain ATCC VR-1471 / DSM 27360 / Z)</name>
    <dbReference type="NCBI Taxonomy" id="331113"/>
    <lineage>
        <taxon>Bacteria</taxon>
        <taxon>Pseudomonadati</taxon>
        <taxon>Chlamydiota</taxon>
        <taxon>Chlamydiia</taxon>
        <taxon>Parachlamydiales</taxon>
        <taxon>Simkaniaceae</taxon>
        <taxon>Simkania</taxon>
    </lineage>
</organism>
<evidence type="ECO:0000256" key="3">
    <source>
        <dbReference type="ARBA" id="ARBA00022692"/>
    </source>
</evidence>
<dbReference type="STRING" id="331113.SNE_A07340"/>
<accession>F8L793</accession>
<evidence type="ECO:0000256" key="4">
    <source>
        <dbReference type="ARBA" id="ARBA00022989"/>
    </source>
</evidence>
<evidence type="ECO:0000256" key="1">
    <source>
        <dbReference type="ARBA" id="ARBA00004651"/>
    </source>
</evidence>
<evidence type="ECO:0000256" key="5">
    <source>
        <dbReference type="ARBA" id="ARBA00023136"/>
    </source>
</evidence>
<dbReference type="EMBL" id="FR872582">
    <property type="protein sequence ID" value="CCB88611.1"/>
    <property type="molecule type" value="Genomic_DNA"/>
</dbReference>